<dbReference type="Proteomes" id="UP000295504">
    <property type="component" value="Unassembled WGS sequence"/>
</dbReference>
<feature type="transmembrane region" description="Helical" evidence="1">
    <location>
        <begin position="9"/>
        <end position="28"/>
    </location>
</feature>
<evidence type="ECO:0000259" key="2">
    <source>
        <dbReference type="Pfam" id="PF07435"/>
    </source>
</evidence>
<dbReference type="InterPro" id="IPR009996">
    <property type="entry name" value="YycH"/>
</dbReference>
<dbReference type="RefSeq" id="WP_132848515.1">
    <property type="nucleotide sequence ID" value="NZ_CP058648.1"/>
</dbReference>
<name>A0A4V2T3Q3_9FIRM</name>
<protein>
    <submittedName>
        <fullName evidence="3">YycH protein</fullName>
    </submittedName>
</protein>
<sequence length="464" mass="53555">MKREKVKTIILVVLVTMCIFLTQKIWFISPFTMLQSEASNLGVNQEQVLEIRNDVLRPIKFNINLGGYHVNPGYTDDIWHLSKDFLESYFLGEPEVLPTTIDKYNELKNLKSIEIHFGKNIPSVLISSVFGSIDNRIVRNVKEIEQILIPATANGDIYILNGTSVFKASHNNYNSRTLNQLFQYIEGRSYNRFYPLFLDIGNPVLMPLSFSNSLPKMYVDSEINIADDSIVVEHAKTFFDRNFDFIKTIKETSGSTVFIYGYGEKSVRINNRGRIEYSEDVGTPSSTNVINALDSAINFVLNHGTFPEDTYLKEIRPIEKNRGYYFGFSYKVNDRPIHFVDSNSTNTIEVEVYGDKIKNYKSFIRNPVDLPNVEVTNQMMLPHKIIDDNYDRLKEDYLNSFTNQDVAIDEMILNEIMSVELVYLDTLDQVTNQLIIPCWRVIVKDSVYYFDAYDGILRYKTVAN</sequence>
<reference evidence="3 4" key="1">
    <citation type="submission" date="2019-03" db="EMBL/GenBank/DDBJ databases">
        <title>Genomic Encyclopedia of Type Strains, Phase IV (KMG-IV): sequencing the most valuable type-strain genomes for metagenomic binning, comparative biology and taxonomic classification.</title>
        <authorList>
            <person name="Goeker M."/>
        </authorList>
    </citation>
    <scope>NUCLEOTIDE SEQUENCE [LARGE SCALE GENOMIC DNA]</scope>
    <source>
        <strain evidence="3 4">DSM 100013</strain>
    </source>
</reference>
<dbReference type="OrthoDB" id="1696612at2"/>
<organism evidence="3 4">
    <name type="scientific">Serpentinicella alkaliphila</name>
    <dbReference type="NCBI Taxonomy" id="1734049"/>
    <lineage>
        <taxon>Bacteria</taxon>
        <taxon>Bacillati</taxon>
        <taxon>Bacillota</taxon>
        <taxon>Clostridia</taxon>
        <taxon>Peptostreptococcales</taxon>
        <taxon>Natronincolaceae</taxon>
        <taxon>Serpentinicella</taxon>
    </lineage>
</organism>
<proteinExistence type="predicted"/>
<keyword evidence="4" id="KW-1185">Reference proteome</keyword>
<keyword evidence="1" id="KW-1133">Transmembrane helix</keyword>
<keyword evidence="1" id="KW-0812">Transmembrane</keyword>
<dbReference type="EMBL" id="SLYC01000017">
    <property type="protein sequence ID" value="TCQ02274.1"/>
    <property type="molecule type" value="Genomic_DNA"/>
</dbReference>
<evidence type="ECO:0000313" key="4">
    <source>
        <dbReference type="Proteomes" id="UP000295504"/>
    </source>
</evidence>
<keyword evidence="1" id="KW-0472">Membrane</keyword>
<dbReference type="Gene3D" id="3.30.310.160">
    <property type="entry name" value="YycH protein, domain 2"/>
    <property type="match status" value="1"/>
</dbReference>
<dbReference type="InterPro" id="IPR042274">
    <property type="entry name" value="YycH/YycI_2"/>
</dbReference>
<comment type="caution">
    <text evidence="3">The sequence shown here is derived from an EMBL/GenBank/DDBJ whole genome shotgun (WGS) entry which is preliminary data.</text>
</comment>
<feature type="domain" description="Regulatory protein YycH" evidence="2">
    <location>
        <begin position="4"/>
        <end position="361"/>
    </location>
</feature>
<gene>
    <name evidence="3" type="ORF">EDD79_101749</name>
</gene>
<evidence type="ECO:0000256" key="1">
    <source>
        <dbReference type="SAM" id="Phobius"/>
    </source>
</evidence>
<evidence type="ECO:0000313" key="3">
    <source>
        <dbReference type="EMBL" id="TCQ02274.1"/>
    </source>
</evidence>
<dbReference type="Pfam" id="PF07435">
    <property type="entry name" value="YycH"/>
    <property type="match status" value="1"/>
</dbReference>
<accession>A0A4V2T3Q3</accession>
<dbReference type="AlphaFoldDB" id="A0A4V2T3Q3"/>